<evidence type="ECO:0000313" key="1">
    <source>
        <dbReference type="EMBL" id="KAG1537631.1"/>
    </source>
</evidence>
<dbReference type="SUPFAM" id="SSF56219">
    <property type="entry name" value="DNase I-like"/>
    <property type="match status" value="1"/>
</dbReference>
<name>A0A9P6Y244_RHIOR</name>
<dbReference type="Gene3D" id="3.60.10.10">
    <property type="entry name" value="Endonuclease/exonuclease/phosphatase"/>
    <property type="match status" value="1"/>
</dbReference>
<dbReference type="InterPro" id="IPR036691">
    <property type="entry name" value="Endo/exonu/phosph_ase_sf"/>
</dbReference>
<gene>
    <name evidence="1" type="ORF">G6F51_010258</name>
</gene>
<organism evidence="1 2">
    <name type="scientific">Rhizopus oryzae</name>
    <name type="common">Mucormycosis agent</name>
    <name type="synonym">Rhizopus arrhizus var. delemar</name>
    <dbReference type="NCBI Taxonomy" id="64495"/>
    <lineage>
        <taxon>Eukaryota</taxon>
        <taxon>Fungi</taxon>
        <taxon>Fungi incertae sedis</taxon>
        <taxon>Mucoromycota</taxon>
        <taxon>Mucoromycotina</taxon>
        <taxon>Mucoromycetes</taxon>
        <taxon>Mucorales</taxon>
        <taxon>Mucorineae</taxon>
        <taxon>Rhizopodaceae</taxon>
        <taxon>Rhizopus</taxon>
    </lineage>
</organism>
<proteinExistence type="predicted"/>
<dbReference type="OrthoDB" id="2443300at2759"/>
<dbReference type="AlphaFoldDB" id="A0A9P6Y244"/>
<dbReference type="Proteomes" id="UP000717996">
    <property type="component" value="Unassembled WGS sequence"/>
</dbReference>
<protein>
    <recommendedName>
        <fullName evidence="3">Endonuclease/exonuclease/phosphatase domain-containing protein</fullName>
    </recommendedName>
</protein>
<comment type="caution">
    <text evidence="1">The sequence shown here is derived from an EMBL/GenBank/DDBJ whole genome shotgun (WGS) entry which is preliminary data.</text>
</comment>
<accession>A0A9P6Y244</accession>
<sequence length="163" mass="18673">MLVLYAPASSSRQHQQSFDQVFELLHAQDLDINFGRLLITGGFNYSYARSYLSSQTSLQWVSFLEDHFYKTLIKDDLHELPTFRRNESIFSTIDYIFISQAWCSAVMASDLHKLNASWTDHSMFSVTCCVGTAPSGPGLWRGNPTFARNFAFQQCPKSKEKYC</sequence>
<reference evidence="1" key="1">
    <citation type="journal article" date="2020" name="Microb. Genom.">
        <title>Genetic diversity of clinical and environmental Mucorales isolates obtained from an investigation of mucormycosis cases among solid organ transplant recipients.</title>
        <authorList>
            <person name="Nguyen M.H."/>
            <person name="Kaul D."/>
            <person name="Muto C."/>
            <person name="Cheng S.J."/>
            <person name="Richter R.A."/>
            <person name="Bruno V.M."/>
            <person name="Liu G."/>
            <person name="Beyhan S."/>
            <person name="Sundermann A.J."/>
            <person name="Mounaud S."/>
            <person name="Pasculle A.W."/>
            <person name="Nierman W.C."/>
            <person name="Driscoll E."/>
            <person name="Cumbie R."/>
            <person name="Clancy C.J."/>
            <person name="Dupont C.L."/>
        </authorList>
    </citation>
    <scope>NUCLEOTIDE SEQUENCE</scope>
    <source>
        <strain evidence="1">GL16</strain>
    </source>
</reference>
<evidence type="ECO:0000313" key="2">
    <source>
        <dbReference type="Proteomes" id="UP000717996"/>
    </source>
</evidence>
<dbReference type="EMBL" id="JAANIT010002076">
    <property type="protein sequence ID" value="KAG1537631.1"/>
    <property type="molecule type" value="Genomic_DNA"/>
</dbReference>
<evidence type="ECO:0008006" key="3">
    <source>
        <dbReference type="Google" id="ProtNLM"/>
    </source>
</evidence>